<dbReference type="Gene3D" id="3.40.50.1970">
    <property type="match status" value="1"/>
</dbReference>
<dbReference type="Gene3D" id="1.20.1090.10">
    <property type="entry name" value="Dehydroquinate synthase-like - alpha domain"/>
    <property type="match status" value="1"/>
</dbReference>
<dbReference type="PANTHER" id="PTHR43633:SF1">
    <property type="entry name" value="ALCOHOL DEHYDROGENASE YQHD"/>
    <property type="match status" value="1"/>
</dbReference>
<keyword evidence="6" id="KW-1185">Reference proteome</keyword>
<dbReference type="RefSeq" id="WP_183494272.1">
    <property type="nucleotide sequence ID" value="NZ_JACIFF010000001.1"/>
</dbReference>
<dbReference type="PROSITE" id="PS00913">
    <property type="entry name" value="ADH_IRON_1"/>
    <property type="match status" value="1"/>
</dbReference>
<reference evidence="5 6" key="1">
    <citation type="submission" date="2020-08" db="EMBL/GenBank/DDBJ databases">
        <title>Genomic Encyclopedia of Type Strains, Phase IV (KMG-IV): sequencing the most valuable type-strain genomes for metagenomic binning, comparative biology and taxonomic classification.</title>
        <authorList>
            <person name="Goeker M."/>
        </authorList>
    </citation>
    <scope>NUCLEOTIDE SEQUENCE [LARGE SCALE GENOMIC DNA]</scope>
    <source>
        <strain evidence="5 6">DSM 105137</strain>
    </source>
</reference>
<dbReference type="PROSITE" id="PS00060">
    <property type="entry name" value="ADH_IRON_2"/>
    <property type="match status" value="1"/>
</dbReference>
<gene>
    <name evidence="5" type="ORF">GGR28_000641</name>
</gene>
<organism evidence="5 6">
    <name type="scientific">Neolewinella aquimaris</name>
    <dbReference type="NCBI Taxonomy" id="1835722"/>
    <lineage>
        <taxon>Bacteria</taxon>
        <taxon>Pseudomonadati</taxon>
        <taxon>Bacteroidota</taxon>
        <taxon>Saprospiria</taxon>
        <taxon>Saprospirales</taxon>
        <taxon>Lewinellaceae</taxon>
        <taxon>Neolewinella</taxon>
    </lineage>
</organism>
<dbReference type="InterPro" id="IPR018211">
    <property type="entry name" value="ADH_Fe_CS"/>
</dbReference>
<keyword evidence="2 5" id="KW-0560">Oxidoreductase</keyword>
<dbReference type="Proteomes" id="UP000576209">
    <property type="component" value="Unassembled WGS sequence"/>
</dbReference>
<proteinExistence type="inferred from homology"/>
<dbReference type="EMBL" id="JACIFF010000001">
    <property type="protein sequence ID" value="MBB4078040.1"/>
    <property type="molecule type" value="Genomic_DNA"/>
</dbReference>
<protein>
    <submittedName>
        <fullName evidence="5">NADP-dependent alcohol dehydrogenase</fullName>
        <ecNumber evidence="5">1.1.-.-</ecNumber>
    </submittedName>
</protein>
<dbReference type="EC" id="1.1.-.-" evidence="5"/>
<dbReference type="InterPro" id="IPR001670">
    <property type="entry name" value="ADH_Fe/GldA"/>
</dbReference>
<dbReference type="GO" id="GO:1990362">
    <property type="term" value="F:butanol dehydrogenase (NAD+) activity"/>
    <property type="evidence" value="ECO:0007669"/>
    <property type="project" value="InterPro"/>
</dbReference>
<dbReference type="AlphaFoldDB" id="A0A840DYR0"/>
<dbReference type="GO" id="GO:0046872">
    <property type="term" value="F:metal ion binding"/>
    <property type="evidence" value="ECO:0007669"/>
    <property type="project" value="InterPro"/>
</dbReference>
<dbReference type="CDD" id="cd08187">
    <property type="entry name" value="BDH"/>
    <property type="match status" value="1"/>
</dbReference>
<dbReference type="GO" id="GO:1990002">
    <property type="term" value="F:methylglyoxal reductase (NADPH) (acetol producing) activity"/>
    <property type="evidence" value="ECO:0007669"/>
    <property type="project" value="TreeGrafter"/>
</dbReference>
<evidence type="ECO:0000313" key="6">
    <source>
        <dbReference type="Proteomes" id="UP000576209"/>
    </source>
</evidence>
<feature type="domain" description="Fe-containing alcohol dehydrogenase-like C-terminal" evidence="4">
    <location>
        <begin position="188"/>
        <end position="359"/>
    </location>
</feature>
<dbReference type="FunFam" id="3.40.50.1970:FF:000003">
    <property type="entry name" value="Alcohol dehydrogenase, iron-containing"/>
    <property type="match status" value="1"/>
</dbReference>
<accession>A0A840DYR0</accession>
<feature type="domain" description="Alcohol dehydrogenase iron-type/glycerol dehydrogenase GldA" evidence="3">
    <location>
        <begin position="9"/>
        <end position="175"/>
    </location>
</feature>
<dbReference type="PANTHER" id="PTHR43633">
    <property type="entry name" value="ALCOHOL DEHYDROGENASE YQHD"/>
    <property type="match status" value="1"/>
</dbReference>
<dbReference type="InterPro" id="IPR044731">
    <property type="entry name" value="BDH-like"/>
</dbReference>
<dbReference type="InterPro" id="IPR056798">
    <property type="entry name" value="ADH_Fe_C"/>
</dbReference>
<dbReference type="GO" id="GO:0008106">
    <property type="term" value="F:alcohol dehydrogenase (NADP+) activity"/>
    <property type="evidence" value="ECO:0007669"/>
    <property type="project" value="TreeGrafter"/>
</dbReference>
<sequence length="386" mass="42593">MNNFKFQNPTKIIFGKGQIASLKDELPQDANILLLYGGGSIKRNGIYDQVISALGDRRVEEFGGIPANPEYAKLMEALAVIKARDITYILAVGGGSVIDGAKFLSAAALYEGDEPWDILTNNISTTKGMPFATVLTLPATGSEMNSGSVITRAETKEKLVMGGPGLFPAFSILDPEVIHSIPQRQLANGITDAFTHVLEQYMTYPMGAYLQDRLSESILQTLIEVAPKVMEDPTDYTAASNFMWSCTMALNGLISKGVPTDWAVHMMGHELTALYGIDHARTLAVIAPSHYTYNFEAKKEKLAQYGERVWNITEGSTEEKARAAIQRTEQFFHELGIDTKLSQYTDDYEGTAEEVAKRFTERGWKGLGEHQSLNPEDARKIVEMAY</sequence>
<comment type="similarity">
    <text evidence="1">Belongs to the iron-containing alcohol dehydrogenase family.</text>
</comment>
<dbReference type="Pfam" id="PF25137">
    <property type="entry name" value="ADH_Fe_C"/>
    <property type="match status" value="1"/>
</dbReference>
<dbReference type="Pfam" id="PF00465">
    <property type="entry name" value="Fe-ADH"/>
    <property type="match status" value="1"/>
</dbReference>
<dbReference type="SUPFAM" id="SSF56796">
    <property type="entry name" value="Dehydroquinate synthase-like"/>
    <property type="match status" value="1"/>
</dbReference>
<evidence type="ECO:0000313" key="5">
    <source>
        <dbReference type="EMBL" id="MBB4078040.1"/>
    </source>
</evidence>
<comment type="caution">
    <text evidence="5">The sequence shown here is derived from an EMBL/GenBank/DDBJ whole genome shotgun (WGS) entry which is preliminary data.</text>
</comment>
<evidence type="ECO:0000259" key="3">
    <source>
        <dbReference type="Pfam" id="PF00465"/>
    </source>
</evidence>
<dbReference type="GO" id="GO:0005829">
    <property type="term" value="C:cytosol"/>
    <property type="evidence" value="ECO:0007669"/>
    <property type="project" value="TreeGrafter"/>
</dbReference>
<name>A0A840DYR0_9BACT</name>
<evidence type="ECO:0000256" key="1">
    <source>
        <dbReference type="ARBA" id="ARBA00007358"/>
    </source>
</evidence>
<evidence type="ECO:0000256" key="2">
    <source>
        <dbReference type="ARBA" id="ARBA00023002"/>
    </source>
</evidence>
<evidence type="ECO:0000259" key="4">
    <source>
        <dbReference type="Pfam" id="PF25137"/>
    </source>
</evidence>